<sequence>MIGNLVEFKEITRKHAHTESDTPDQCPKKVFIASYPPVAVAPRVAAFDAAFALSIKLTKLKQAGKEEEYAEAWCSVKKGCPISIKAFSDNVPKLRHIVAGQHYSINGLKITIIPGKPQEYTVTLDTVIKKSEEKSAGLLLDLALLSDLHASQRGLNVIRVIIQCDENATCGTKNGNKWVRWKFTIANADGKIAVTLWGSTVESFKGSVGNVALLCGVSIQEYKGWLHRWYEDSVKINGVPEELAYSVNYLLMTLVDAVEKACSNENEDICFKLEVVVISINDSEISYTSCGMFGFRYLLKITIGEADNQMNTTAFESVGESLFKMSTEELANLATENPSAYDDVFHDIVGKTYTISIRAKYVSENLLLQSTVMSMVPVVMDE</sequence>
<accession>A0A433QZV3</accession>
<dbReference type="Proteomes" id="UP000274822">
    <property type="component" value="Unassembled WGS sequence"/>
</dbReference>
<protein>
    <recommendedName>
        <fullName evidence="1">Replication factor A C-terminal domain-containing protein</fullName>
    </recommendedName>
</protein>
<dbReference type="Gene3D" id="2.40.50.140">
    <property type="entry name" value="Nucleic acid-binding proteins"/>
    <property type="match status" value="2"/>
</dbReference>
<feature type="domain" description="Replication factor A C-terminal" evidence="1">
    <location>
        <begin position="292"/>
        <end position="375"/>
    </location>
</feature>
<reference evidence="2 3" key="1">
    <citation type="journal article" date="2018" name="New Phytol.">
        <title>Phylogenomics of Endogonaceae and evolution of mycorrhizas within Mucoromycota.</title>
        <authorList>
            <person name="Chang Y."/>
            <person name="Desiro A."/>
            <person name="Na H."/>
            <person name="Sandor L."/>
            <person name="Lipzen A."/>
            <person name="Clum A."/>
            <person name="Barry K."/>
            <person name="Grigoriev I.V."/>
            <person name="Martin F.M."/>
            <person name="Stajich J.E."/>
            <person name="Smith M.E."/>
            <person name="Bonito G."/>
            <person name="Spatafora J.W."/>
        </authorList>
    </citation>
    <scope>NUCLEOTIDE SEQUENCE [LARGE SCALE GENOMIC DNA]</scope>
    <source>
        <strain evidence="2 3">AD002</strain>
    </source>
</reference>
<name>A0A433QZV3_9FUNG</name>
<proteinExistence type="predicted"/>
<dbReference type="InterPro" id="IPR013955">
    <property type="entry name" value="Rep_factor-A_C"/>
</dbReference>
<gene>
    <name evidence="2" type="ORF">BC938DRAFT_472570</name>
</gene>
<dbReference type="Pfam" id="PF08646">
    <property type="entry name" value="Rep_fac-A_C"/>
    <property type="match status" value="1"/>
</dbReference>
<dbReference type="InterPro" id="IPR012340">
    <property type="entry name" value="NA-bd_OB-fold"/>
</dbReference>
<keyword evidence="3" id="KW-1185">Reference proteome</keyword>
<dbReference type="EMBL" id="RBNJ01000138">
    <property type="protein sequence ID" value="RUS35320.1"/>
    <property type="molecule type" value="Genomic_DNA"/>
</dbReference>
<evidence type="ECO:0000259" key="1">
    <source>
        <dbReference type="Pfam" id="PF08646"/>
    </source>
</evidence>
<comment type="caution">
    <text evidence="2">The sequence shown here is derived from an EMBL/GenBank/DDBJ whole genome shotgun (WGS) entry which is preliminary data.</text>
</comment>
<organism evidence="2 3">
    <name type="scientific">Jimgerdemannia flammicorona</name>
    <dbReference type="NCBI Taxonomy" id="994334"/>
    <lineage>
        <taxon>Eukaryota</taxon>
        <taxon>Fungi</taxon>
        <taxon>Fungi incertae sedis</taxon>
        <taxon>Mucoromycota</taxon>
        <taxon>Mucoromycotina</taxon>
        <taxon>Endogonomycetes</taxon>
        <taxon>Endogonales</taxon>
        <taxon>Endogonaceae</taxon>
        <taxon>Jimgerdemannia</taxon>
    </lineage>
</organism>
<dbReference type="SUPFAM" id="SSF50249">
    <property type="entry name" value="Nucleic acid-binding proteins"/>
    <property type="match status" value="2"/>
</dbReference>
<evidence type="ECO:0000313" key="2">
    <source>
        <dbReference type="EMBL" id="RUS35320.1"/>
    </source>
</evidence>
<evidence type="ECO:0000313" key="3">
    <source>
        <dbReference type="Proteomes" id="UP000274822"/>
    </source>
</evidence>
<dbReference type="AlphaFoldDB" id="A0A433QZV3"/>